<feature type="domain" description="Adenylosuccinate lyase C-terminal" evidence="18">
    <location>
        <begin position="2038"/>
        <end position="2122"/>
    </location>
</feature>
<dbReference type="Gene3D" id="1.20.200.10">
    <property type="entry name" value="Fumarase/aspartase (Central domain)"/>
    <property type="match status" value="1"/>
</dbReference>
<feature type="region of interest" description="Disordered" evidence="17">
    <location>
        <begin position="1"/>
        <end position="146"/>
    </location>
</feature>
<feature type="compositionally biased region" description="Low complexity" evidence="17">
    <location>
        <begin position="1227"/>
        <end position="1237"/>
    </location>
</feature>
<dbReference type="GO" id="GO:0006417">
    <property type="term" value="P:regulation of translation"/>
    <property type="evidence" value="ECO:0007669"/>
    <property type="project" value="UniProtKB-KW"/>
</dbReference>
<feature type="region of interest" description="Disordered" evidence="17">
    <location>
        <begin position="160"/>
        <end position="1009"/>
    </location>
</feature>
<dbReference type="FunFam" id="3.30.70.330:FF:000011">
    <property type="entry name" value="trinucleotide repeat-containing gene 6A protein-like"/>
    <property type="match status" value="1"/>
</dbReference>
<dbReference type="GO" id="GO:0004018">
    <property type="term" value="F:N6-(1,2-dicarboxyethyl)AMP AMP-lyase (fumarate-forming) activity"/>
    <property type="evidence" value="ECO:0007669"/>
    <property type="project" value="InterPro"/>
</dbReference>
<dbReference type="SMART" id="SM00998">
    <property type="entry name" value="ADSL_C"/>
    <property type="match status" value="1"/>
</dbReference>
<feature type="compositionally biased region" description="Polar residues" evidence="17">
    <location>
        <begin position="699"/>
        <end position="708"/>
    </location>
</feature>
<sequence length="2145" mass="229603">VPEVTKPSLSQPAAASPIGSSPSPPVNGGNNAKRVAVPNGQPPSAARYMPREVPPRFRCQQDHKVLLKRGQPPPPSCMLLGGGAGPPPPTAPGANSSNAQVTGTPLQSDGGTAPESTLGGAAASNYANSTWGPGASSNNGASPNPIHIWDKVIVDGSDMEEWPCIASKDTESSSENTTDNNSASNPGSEKSTLPGSTTSNKGKGSQCQSASSGNECNLGVWKSDPKTKSVQSSNSTTESNNGLGNWRNVSGQDRIGPGSGFSNFNPNSNPSAWPALVQEGNPRKGALETDTSNSSAQVSTVGQASREQQSKMENAGVNFVVSGREQAQIHNTDGPKNGNTNSLNLSSPNPMENKGMPFGMGLGNASRSTDAPSQSTGDRKTGSVGSWGAARGPSGTDTASGQSNSGNNGNNGKDREDSWKGASVQKSTGSKNDSWDNSNRSTGGSWNFGPQDSNDNKWGEGNKTTSGVSQGEWKQPTGSDELKIGEWSGPNQPNSSTGAWDNQKGHPLPENQGNAQAPCWGRSSSSTGSEVGGQSTGSNHKAGSSDSHNSGRRSYRPTHPDCQAVLQTLLSRTDLDPRVLSNTGWGQTQIKQDTVWDIEEVPRPEGKSDKGTEGWESAATQTKNSGGWGDAPSQSNQMKSGWGELSASTEWKDPKNTGGWNDYKNNNSSNWGGGRPDEKASSSWNENSSKDQGWGGGRQPNQGWTSGKNGWGEEVDQAKNSSWESPASKPVSGWGEGGQNEIGTWGNSGNTSLASKGGWEDCKRSPAWTETGRQPNSWNKQHQQQQQPQQPPPPQPEASGSWGGPPPAPPGNGRPSNSNWSSGPQPVTPKDEEPSGWEEPSPQSISRKMDIDDGTSAWGDPNSYNYKNVNLWDKNSQGGPAPREPNLPTPMTSKSASVWSKSTPPAPDNGTSAWGEPNESSPGWGEMDDTGASTTGWGNAPSNAPNAMKPNSKSMQDGWGESDGPVTGTRHPSWEEEDDGGVWNTAGSQGSASSHNSASWGQGGKKQMKCSLKGGNNDSWMNPLAKQFSNMGLLSQTEDNPSSKMDLSVGVLPDKKFDVDKRAMNLGDFNDIMRKDRSGFRPPNSKDMGTTDSGPYFEKGGNHGLFGNSTAQSRGMHTPVQPLNSSPNLRAQVPPQFISPQVSASMLKQFPNSGLNPGLFNVGPQLSPQQIAMLSQLPQIPQFQLACQLLLQQQQQQQQLLQNQRKLSQAVRQQQEQQLARMVSALQQQQQQQQQRQPVMKHSPSHPVGPKPHLDNMVPNALNVGLPDLQTKGPIPGYGSGFSSGGMDYGMVGGKEAGTESRFKQWTSMMEGLPSVATQEANMHKNGAIVAPGKTRGGSPYNQFDIIPSDTLGGHTGPAGDSWLPAKSPPTNKIGSKSSNASWPPEFQPGVPWKGIQNIDPESDPYVTPGSVLGGTATSPIVDTDHQLLRDNTTGSNSSLNTSLPSPGAWPYSASDNSFTNVHSTSAKFPDYKSTWSPDPIGHNPTHLSNKMWKNHISSRNTTPLPRPPPGLSNAKPSSPWSSTAPRSVRGWGTQQDSRLASASTWSDGGSVRPSYWLVLHNLTPQIDGSTLRTICMQHGPLLTFHLNLTQGTALIRYSTKQEAAKAQTALHMCVLGNTTILAEFATDDEVSRFLAQAQPPTPAATPSAPAAGWQSLETGQTQSDPVGPALNLFGGSTGLGQWSSSAGGGSGADLAGASLWGPPNYSSSLWGTLGLPITDEQIQEMKSDLDNIDFKMAAEEEKQLRHDVMAHVHTFGRCCPKAAAIIHLGATSCYVGDNTDLIILRNALDLLLPKLARVISRLADFAKERAGLPTLGFTHFQPAQLTTVGKRCCLWIQDLCMDLQNLKRVRDDLRFRGVKGTTGTQASFLQLFEGDDQKVEQLDKMVTEKAGFKRAFIITGQTYTRKVDIEVLSVLASLGASVHKICTDIRLLANLKEMEEPFEKQQIGSSAMPYKRNPMRSERCCSLARHLMTLVMDPLQTASVQWFERTLDDSANRRICLAEAFLTADTILSTLQNISEGLVVYPKVIERRIRQELPFMATENIIMAMVKAGGNRQDCHEKIRVLSQQAAAVVKQEGGDNDLIERIQADAYFSPIHSQLDHLLDPSSFTGRASQQVQRFLEEEVYPLLKPYESVMKVKAELCL</sequence>
<keyword evidence="20" id="KW-1185">Reference proteome</keyword>
<comment type="catalytic activity">
    <reaction evidence="16">
        <text>N(6)-(1,2-dicarboxyethyl)-AMP = fumarate + AMP</text>
        <dbReference type="Rhea" id="RHEA:16853"/>
        <dbReference type="ChEBI" id="CHEBI:29806"/>
        <dbReference type="ChEBI" id="CHEBI:57567"/>
        <dbReference type="ChEBI" id="CHEBI:456215"/>
        <dbReference type="EC" id="4.3.2.2"/>
    </reaction>
</comment>
<feature type="compositionally biased region" description="Low complexity" evidence="17">
    <location>
        <begin position="12"/>
        <end position="32"/>
    </location>
</feature>
<dbReference type="Proteomes" id="UP000475037">
    <property type="component" value="Unassembled WGS sequence"/>
</dbReference>
<comment type="pathway">
    <text evidence="2">Purine metabolism; IMP biosynthesis via de novo pathway; 5-amino-1-(5-phospho-D-ribosyl)imidazole-4-carboxamide from 5-amino-1-(5-phospho-D-ribosyl)imidazole-4-carboxylate: step 2/2.</text>
</comment>
<dbReference type="Pfam" id="PF00206">
    <property type="entry name" value="Lyase_1"/>
    <property type="match status" value="1"/>
</dbReference>
<comment type="similarity">
    <text evidence="5">Belongs to the lyase 1 family. Adenylosuccinate lyase subfamily.</text>
</comment>
<evidence type="ECO:0000256" key="15">
    <source>
        <dbReference type="ARBA" id="ARBA00030717"/>
    </source>
</evidence>
<evidence type="ECO:0000256" key="7">
    <source>
        <dbReference type="ARBA" id="ARBA00012339"/>
    </source>
</evidence>
<comment type="catalytic activity">
    <reaction evidence="1">
        <text>(2S)-2-[5-amino-1-(5-phospho-beta-D-ribosyl)imidazole-4-carboxamido]succinate = 5-amino-1-(5-phospho-beta-D-ribosyl)imidazole-4-carboxamide + fumarate</text>
        <dbReference type="Rhea" id="RHEA:23920"/>
        <dbReference type="ChEBI" id="CHEBI:29806"/>
        <dbReference type="ChEBI" id="CHEBI:58443"/>
        <dbReference type="ChEBI" id="CHEBI:58475"/>
        <dbReference type="EC" id="4.3.2.2"/>
    </reaction>
</comment>
<dbReference type="InterPro" id="IPR020557">
    <property type="entry name" value="Fumarate_lyase_CS"/>
</dbReference>
<dbReference type="GO" id="GO:0009168">
    <property type="term" value="P:purine ribonucleoside monophosphate biosynthetic process"/>
    <property type="evidence" value="ECO:0007669"/>
    <property type="project" value="UniProtKB-ARBA"/>
</dbReference>
<keyword evidence="12" id="KW-0694">RNA-binding</keyword>
<evidence type="ECO:0000256" key="3">
    <source>
        <dbReference type="ARBA" id="ARBA00004734"/>
    </source>
</evidence>
<feature type="compositionally biased region" description="Polar residues" evidence="17">
    <location>
        <begin position="95"/>
        <end position="110"/>
    </location>
</feature>
<dbReference type="GO" id="GO:0005829">
    <property type="term" value="C:cytosol"/>
    <property type="evidence" value="ECO:0007669"/>
    <property type="project" value="UniProtKB-ARBA"/>
</dbReference>
<feature type="compositionally biased region" description="Polar residues" evidence="17">
    <location>
        <begin position="1533"/>
        <end position="1548"/>
    </location>
</feature>
<reference evidence="19 20" key="1">
    <citation type="submission" date="2019-11" db="EMBL/GenBank/DDBJ databases">
        <authorList>
            <person name="Yang C."/>
            <person name="Li F."/>
        </authorList>
    </citation>
    <scope>NUCLEOTIDE SEQUENCE [LARGE SCALE GENOMIC DNA]</scope>
    <source>
        <strain evidence="19">KB4526</strain>
        <tissue evidence="19">Muscle</tissue>
    </source>
</reference>
<evidence type="ECO:0000256" key="12">
    <source>
        <dbReference type="ARBA" id="ARBA00022884"/>
    </source>
</evidence>
<dbReference type="InterPro" id="IPR004769">
    <property type="entry name" value="Pur_lyase"/>
</dbReference>
<feature type="non-terminal residue" evidence="19">
    <location>
        <position position="1"/>
    </location>
</feature>
<dbReference type="Gene3D" id="1.10.40.30">
    <property type="entry name" value="Fumarase/aspartase (C-terminal domain)"/>
    <property type="match status" value="1"/>
</dbReference>
<dbReference type="Gene3D" id="3.30.70.330">
    <property type="match status" value="1"/>
</dbReference>
<evidence type="ECO:0000256" key="16">
    <source>
        <dbReference type="ARBA" id="ARBA00047513"/>
    </source>
</evidence>
<feature type="compositionally biased region" description="Polar residues" evidence="17">
    <location>
        <begin position="771"/>
        <end position="782"/>
    </location>
</feature>
<feature type="compositionally biased region" description="Basic and acidic residues" evidence="17">
    <location>
        <begin position="600"/>
        <end position="613"/>
    </location>
</feature>
<dbReference type="SUPFAM" id="SSF48557">
    <property type="entry name" value="L-aspartase-like"/>
    <property type="match status" value="1"/>
</dbReference>
<feature type="non-terminal residue" evidence="19">
    <location>
        <position position="2145"/>
    </location>
</feature>
<gene>
    <name evidence="19" type="primary">Tnrc6b</name>
    <name evidence="19" type="ORF">FOF47_R03359</name>
</gene>
<dbReference type="Pfam" id="PF10397">
    <property type="entry name" value="ADSL_C"/>
    <property type="match status" value="1"/>
</dbReference>
<evidence type="ECO:0000256" key="13">
    <source>
        <dbReference type="ARBA" id="ARBA00023158"/>
    </source>
</evidence>
<dbReference type="PROSITE" id="PS00163">
    <property type="entry name" value="FUMARATE_LYASES"/>
    <property type="match status" value="1"/>
</dbReference>
<evidence type="ECO:0000256" key="10">
    <source>
        <dbReference type="ARBA" id="ARBA00022755"/>
    </source>
</evidence>
<feature type="compositionally biased region" description="Low complexity" evidence="17">
    <location>
        <begin position="341"/>
        <end position="350"/>
    </location>
</feature>
<feature type="compositionally biased region" description="Polar residues" evidence="17">
    <location>
        <begin position="228"/>
        <end position="251"/>
    </location>
</feature>
<evidence type="ECO:0000256" key="14">
    <source>
        <dbReference type="ARBA" id="ARBA00023239"/>
    </source>
</evidence>
<feature type="compositionally biased region" description="Low complexity" evidence="17">
    <location>
        <begin position="813"/>
        <end position="824"/>
    </location>
</feature>
<keyword evidence="13" id="KW-0943">RNA-mediated gene silencing</keyword>
<dbReference type="EC" id="4.3.2.2" evidence="7"/>
<organism evidence="19 20">
    <name type="scientific">Crocuta crocuta</name>
    <name type="common">Spotted hyena</name>
    <dbReference type="NCBI Taxonomy" id="9678"/>
    <lineage>
        <taxon>Eukaryota</taxon>
        <taxon>Metazoa</taxon>
        <taxon>Chordata</taxon>
        <taxon>Craniata</taxon>
        <taxon>Vertebrata</taxon>
        <taxon>Euteleostomi</taxon>
        <taxon>Mammalia</taxon>
        <taxon>Eutheria</taxon>
        <taxon>Laurasiatheria</taxon>
        <taxon>Carnivora</taxon>
        <taxon>Feliformia</taxon>
        <taxon>Hyaenidae</taxon>
        <taxon>Crocuta</taxon>
    </lineage>
</organism>
<feature type="region of interest" description="Disordered" evidence="17">
    <location>
        <begin position="1224"/>
        <end position="1251"/>
    </location>
</feature>
<dbReference type="GO" id="GO:0060213">
    <property type="term" value="P:positive regulation of nuclear-transcribed mRNA poly(A) tail shortening"/>
    <property type="evidence" value="ECO:0007669"/>
    <property type="project" value="TreeGrafter"/>
</dbReference>
<feature type="compositionally biased region" description="Low complexity" evidence="17">
    <location>
        <begin position="986"/>
        <end position="1000"/>
    </location>
</feature>
<dbReference type="InterPro" id="IPR052068">
    <property type="entry name" value="GW182_domain"/>
</dbReference>
<feature type="compositionally biased region" description="Polar residues" evidence="17">
    <location>
        <begin position="931"/>
        <end position="955"/>
    </location>
</feature>
<comment type="caution">
    <text evidence="19">The sequence shown here is derived from an EMBL/GenBank/DDBJ whole genome shotgun (WGS) entry which is preliminary data.</text>
</comment>
<feature type="compositionally biased region" description="Polar residues" evidence="17">
    <location>
        <begin position="186"/>
        <end position="215"/>
    </location>
</feature>
<feature type="compositionally biased region" description="Basic and acidic residues" evidence="17">
    <location>
        <begin position="49"/>
        <end position="65"/>
    </location>
</feature>
<feature type="compositionally biased region" description="Polar residues" evidence="17">
    <location>
        <begin position="289"/>
        <end position="307"/>
    </location>
</feature>
<feature type="compositionally biased region" description="Polar residues" evidence="17">
    <location>
        <begin position="365"/>
        <end position="376"/>
    </location>
</feature>
<dbReference type="CDD" id="cd12712">
    <property type="entry name" value="RRM_TNRC6B"/>
    <property type="match status" value="1"/>
</dbReference>
<dbReference type="PANTHER" id="PTHR13020:SF32">
    <property type="entry name" value="TRINUCLEOTIDE REPEAT-CONTAINING GENE 6B PROTEIN"/>
    <property type="match status" value="1"/>
</dbReference>
<feature type="compositionally biased region" description="Polar residues" evidence="17">
    <location>
        <begin position="580"/>
        <end position="592"/>
    </location>
</feature>
<dbReference type="InterPro" id="IPR019486">
    <property type="entry name" value="Argonaute_hook_dom"/>
</dbReference>
<evidence type="ECO:0000256" key="9">
    <source>
        <dbReference type="ARBA" id="ARBA00022553"/>
    </source>
</evidence>
<feature type="compositionally biased region" description="Polar residues" evidence="17">
    <location>
        <begin position="125"/>
        <end position="142"/>
    </location>
</feature>
<dbReference type="FunFam" id="1.10.40.30:FF:000005">
    <property type="entry name" value="Adenylosuccinate lyase"/>
    <property type="match status" value="1"/>
</dbReference>
<proteinExistence type="inferred from homology"/>
<comment type="pathway">
    <text evidence="3">Purine metabolism; AMP biosynthesis via de novo pathway; AMP from IMP: step 2/2.</text>
</comment>
<dbReference type="GO" id="GO:0003723">
    <property type="term" value="F:RNA binding"/>
    <property type="evidence" value="ECO:0007669"/>
    <property type="project" value="UniProtKB-KW"/>
</dbReference>
<evidence type="ECO:0000256" key="17">
    <source>
        <dbReference type="SAM" id="MobiDB-lite"/>
    </source>
</evidence>
<dbReference type="GO" id="GO:0005654">
    <property type="term" value="C:nucleoplasm"/>
    <property type="evidence" value="ECO:0007669"/>
    <property type="project" value="TreeGrafter"/>
</dbReference>
<feature type="compositionally biased region" description="Polar residues" evidence="17">
    <location>
        <begin position="489"/>
        <end position="500"/>
    </location>
</feature>
<feature type="compositionally biased region" description="Polar residues" evidence="17">
    <location>
        <begin position="1515"/>
        <end position="1526"/>
    </location>
</feature>
<dbReference type="NCBIfam" id="TIGR00928">
    <property type="entry name" value="purB"/>
    <property type="match status" value="1"/>
</dbReference>
<dbReference type="InterPro" id="IPR019468">
    <property type="entry name" value="AdenyloSucc_lyase_C"/>
</dbReference>
<feature type="compositionally biased region" description="Polar residues" evidence="17">
    <location>
        <begin position="681"/>
        <end position="691"/>
    </location>
</feature>
<evidence type="ECO:0000256" key="4">
    <source>
        <dbReference type="ARBA" id="ARBA00007302"/>
    </source>
</evidence>
<comment type="similarity">
    <text evidence="4">Belongs to the GW182 family.</text>
</comment>
<evidence type="ECO:0000313" key="19">
    <source>
        <dbReference type="EMBL" id="KAF0883204.1"/>
    </source>
</evidence>
<dbReference type="GO" id="GO:0000932">
    <property type="term" value="C:P-body"/>
    <property type="evidence" value="ECO:0007669"/>
    <property type="project" value="TreeGrafter"/>
</dbReference>
<dbReference type="InterPro" id="IPR035979">
    <property type="entry name" value="RBD_domain_sf"/>
</dbReference>
<dbReference type="EMBL" id="VOAJ01002274">
    <property type="protein sequence ID" value="KAF0883204.1"/>
    <property type="molecule type" value="Genomic_DNA"/>
</dbReference>
<feature type="compositionally biased region" description="Polar residues" evidence="17">
    <location>
        <begin position="741"/>
        <end position="754"/>
    </location>
</feature>
<feature type="compositionally biased region" description="Polar residues" evidence="17">
    <location>
        <begin position="424"/>
        <end position="453"/>
    </location>
</feature>
<dbReference type="InterPro" id="IPR008948">
    <property type="entry name" value="L-Aspartase-like"/>
</dbReference>
<evidence type="ECO:0000256" key="11">
    <source>
        <dbReference type="ARBA" id="ARBA00022845"/>
    </source>
</evidence>
<feature type="compositionally biased region" description="Low complexity" evidence="17">
    <location>
        <begin position="173"/>
        <end position="185"/>
    </location>
</feature>
<protein>
    <recommendedName>
        <fullName evidence="8">Adenylosuccinate lyase</fullName>
        <ecNumber evidence="7">4.3.2.2</ecNumber>
    </recommendedName>
    <alternativeName>
        <fullName evidence="15">Adenylosuccinase</fullName>
    </alternativeName>
</protein>
<dbReference type="GO" id="GO:0009152">
    <property type="term" value="P:purine ribonucleotide biosynthetic process"/>
    <property type="evidence" value="ECO:0007669"/>
    <property type="project" value="InterPro"/>
</dbReference>
<keyword evidence="9" id="KW-0597">Phosphoprotein</keyword>
<dbReference type="Pfam" id="PF16608">
    <property type="entry name" value="TNRC6-PABC_bdg"/>
    <property type="match status" value="1"/>
</dbReference>
<dbReference type="InterPro" id="IPR032226">
    <property type="entry name" value="TNRC6_PABC-bd"/>
</dbReference>
<dbReference type="PANTHER" id="PTHR13020">
    <property type="entry name" value="TRINUCLEOTIDE REPEAT-CONTAINING GENE 6"/>
    <property type="match status" value="1"/>
</dbReference>
<dbReference type="Gene3D" id="1.10.275.60">
    <property type="match status" value="1"/>
</dbReference>
<dbReference type="GO" id="GO:0035195">
    <property type="term" value="P:miRNA-mediated post-transcriptional gene silencing"/>
    <property type="evidence" value="ECO:0007669"/>
    <property type="project" value="TreeGrafter"/>
</dbReference>
<dbReference type="Pfam" id="PF10427">
    <property type="entry name" value="Ago_hook"/>
    <property type="match status" value="1"/>
</dbReference>
<accession>A0A6G1B601</accession>
<comment type="subunit">
    <text evidence="6">Homotetramer. Residues from neighboring subunits contribute catalytic and substrate-binding residues to each active site.</text>
</comment>
<dbReference type="InterPro" id="IPR022761">
    <property type="entry name" value="Fumarate_lyase_N"/>
</dbReference>
<dbReference type="InterPro" id="IPR034925">
    <property type="entry name" value="TNRC6B_RRM"/>
</dbReference>
<evidence type="ECO:0000256" key="6">
    <source>
        <dbReference type="ARBA" id="ARBA00011668"/>
    </source>
</evidence>
<keyword evidence="11" id="KW-0810">Translation regulation</keyword>
<dbReference type="InterPro" id="IPR012677">
    <property type="entry name" value="Nucleotide-bd_a/b_plait_sf"/>
</dbReference>
<keyword evidence="14" id="KW-0456">Lyase</keyword>
<evidence type="ECO:0000313" key="20">
    <source>
        <dbReference type="Proteomes" id="UP000475037"/>
    </source>
</evidence>
<evidence type="ECO:0000256" key="8">
    <source>
        <dbReference type="ARBA" id="ARBA00017058"/>
    </source>
</evidence>
<keyword evidence="10" id="KW-0658">Purine biosynthesis</keyword>
<dbReference type="SUPFAM" id="SSF54928">
    <property type="entry name" value="RNA-binding domain, RBD"/>
    <property type="match status" value="1"/>
</dbReference>
<feature type="compositionally biased region" description="Polar residues" evidence="17">
    <location>
        <begin position="889"/>
        <end position="903"/>
    </location>
</feature>
<evidence type="ECO:0000256" key="1">
    <source>
        <dbReference type="ARBA" id="ARBA00000598"/>
    </source>
</evidence>
<feature type="compositionally biased region" description="Low complexity" evidence="17">
    <location>
        <begin position="260"/>
        <end position="271"/>
    </location>
</feature>
<evidence type="ECO:0000256" key="5">
    <source>
        <dbReference type="ARBA" id="ARBA00008273"/>
    </source>
</evidence>
<feature type="compositionally biased region" description="Polar residues" evidence="17">
    <location>
        <begin position="536"/>
        <end position="548"/>
    </location>
</feature>
<name>A0A6G1B601_CROCR</name>
<dbReference type="CDD" id="cd03302">
    <property type="entry name" value="Adenylsuccinate_lyase_2"/>
    <property type="match status" value="1"/>
</dbReference>
<evidence type="ECO:0000256" key="2">
    <source>
        <dbReference type="ARBA" id="ARBA00004706"/>
    </source>
</evidence>
<evidence type="ECO:0000259" key="18">
    <source>
        <dbReference type="SMART" id="SM00998"/>
    </source>
</evidence>
<feature type="region of interest" description="Disordered" evidence="17">
    <location>
        <begin position="1497"/>
        <end position="1550"/>
    </location>
</feature>
<feature type="compositionally biased region" description="Polar residues" evidence="17">
    <location>
        <begin position="862"/>
        <end position="878"/>
    </location>
</feature>
<feature type="compositionally biased region" description="Low complexity" evidence="17">
    <location>
        <begin position="400"/>
        <end position="411"/>
    </location>
</feature>